<protein>
    <submittedName>
        <fullName evidence="1">Uncharacterized protein</fullName>
    </submittedName>
</protein>
<keyword evidence="2" id="KW-1185">Reference proteome</keyword>
<evidence type="ECO:0000313" key="2">
    <source>
        <dbReference type="Proteomes" id="UP000184520"/>
    </source>
</evidence>
<reference evidence="2" key="1">
    <citation type="submission" date="2016-11" db="EMBL/GenBank/DDBJ databases">
        <authorList>
            <person name="Varghese N."/>
            <person name="Submissions S."/>
        </authorList>
    </citation>
    <scope>NUCLEOTIDE SEQUENCE [LARGE SCALE GENOMIC DNA]</scope>
    <source>
        <strain evidence="2">CGMCC 1.8995</strain>
    </source>
</reference>
<dbReference type="EMBL" id="FQWD01000001">
    <property type="protein sequence ID" value="SHF77132.1"/>
    <property type="molecule type" value="Genomic_DNA"/>
</dbReference>
<name>A0A1M5EDG0_9ALTE</name>
<dbReference type="Proteomes" id="UP000184520">
    <property type="component" value="Unassembled WGS sequence"/>
</dbReference>
<dbReference type="OrthoDB" id="2962756at2"/>
<accession>A0A1M5EDG0</accession>
<sequence length="307" mass="35665">MIQTEIGPMDGNTWEGLCQIVYKKRYSTYQEMVPSPGDWGIEGFMLGHGIAIQCYCPKQEYDTSTLHTKQVGKITKDLNKLKEYQNEIASRIGDEKIKQWIFITPRIAKNHIYSHVRTKETEVRGWNLDILDDDFQILIHDIGHYLSEFRVIQTLRGELLIFSESQKDSLEKTENSTEYEENINRKNKIRSIRGGNYNLNTHKRLNKITTDKFLLGDELIRKIEKQSPSLYKSLNRVINQYENEIEEVSLTWEGTASSLLEKVSTQLKERLEKDDNIGGVIVDSDLNQIVDHIISKWIALCPLEIDQ</sequence>
<gene>
    <name evidence="1" type="ORF">SAMN05216361_0349</name>
</gene>
<organism evidence="1 2">
    <name type="scientific">Marisediminitalea aggregata</name>
    <dbReference type="NCBI Taxonomy" id="634436"/>
    <lineage>
        <taxon>Bacteria</taxon>
        <taxon>Pseudomonadati</taxon>
        <taxon>Pseudomonadota</taxon>
        <taxon>Gammaproteobacteria</taxon>
        <taxon>Alteromonadales</taxon>
        <taxon>Alteromonadaceae</taxon>
        <taxon>Marisediminitalea</taxon>
    </lineage>
</organism>
<proteinExistence type="predicted"/>
<dbReference type="RefSeq" id="WP_073316904.1">
    <property type="nucleotide sequence ID" value="NZ_FQWD01000001.1"/>
</dbReference>
<evidence type="ECO:0000313" key="1">
    <source>
        <dbReference type="EMBL" id="SHF77132.1"/>
    </source>
</evidence>
<dbReference type="AlphaFoldDB" id="A0A1M5EDG0"/>